<dbReference type="Pfam" id="PF01555">
    <property type="entry name" value="N6_N4_Mtase"/>
    <property type="match status" value="1"/>
</dbReference>
<dbReference type="SUPFAM" id="SSF53335">
    <property type="entry name" value="S-adenosyl-L-methionine-dependent methyltransferases"/>
    <property type="match status" value="1"/>
</dbReference>
<dbReference type="EMBL" id="CP126223">
    <property type="protein sequence ID" value="WIA23626.1"/>
    <property type="molecule type" value="Genomic_DNA"/>
</dbReference>
<feature type="compositionally biased region" description="Basic and acidic residues" evidence="3">
    <location>
        <begin position="235"/>
        <end position="245"/>
    </location>
</feature>
<dbReference type="InterPro" id="IPR002941">
    <property type="entry name" value="DNA_methylase_N4/N6"/>
</dbReference>
<feature type="domain" description="DNA methylase N-4/N-6" evidence="4">
    <location>
        <begin position="141"/>
        <end position="177"/>
    </location>
</feature>
<name>A0ABY8UTM2_TETOB</name>
<evidence type="ECO:0000313" key="6">
    <source>
        <dbReference type="Proteomes" id="UP001244341"/>
    </source>
</evidence>
<keyword evidence="1" id="KW-0489">Methyltransferase</keyword>
<feature type="compositionally biased region" description="Low complexity" evidence="3">
    <location>
        <begin position="221"/>
        <end position="234"/>
    </location>
</feature>
<dbReference type="InterPro" id="IPR029063">
    <property type="entry name" value="SAM-dependent_MTases_sf"/>
</dbReference>
<organism evidence="5 6">
    <name type="scientific">Tetradesmus obliquus</name>
    <name type="common">Green alga</name>
    <name type="synonym">Acutodesmus obliquus</name>
    <dbReference type="NCBI Taxonomy" id="3088"/>
    <lineage>
        <taxon>Eukaryota</taxon>
        <taxon>Viridiplantae</taxon>
        <taxon>Chlorophyta</taxon>
        <taxon>core chlorophytes</taxon>
        <taxon>Chlorophyceae</taxon>
        <taxon>CS clade</taxon>
        <taxon>Sphaeropleales</taxon>
        <taxon>Scenedesmaceae</taxon>
        <taxon>Tetradesmus</taxon>
    </lineage>
</organism>
<keyword evidence="2" id="KW-0808">Transferase</keyword>
<dbReference type="Proteomes" id="UP001244341">
    <property type="component" value="Chromosome 16b"/>
</dbReference>
<evidence type="ECO:0000256" key="1">
    <source>
        <dbReference type="ARBA" id="ARBA00022603"/>
    </source>
</evidence>
<evidence type="ECO:0000313" key="5">
    <source>
        <dbReference type="EMBL" id="WIA23626.1"/>
    </source>
</evidence>
<evidence type="ECO:0000259" key="4">
    <source>
        <dbReference type="Pfam" id="PF01555"/>
    </source>
</evidence>
<feature type="region of interest" description="Disordered" evidence="3">
    <location>
        <begin position="191"/>
        <end position="245"/>
    </location>
</feature>
<protein>
    <recommendedName>
        <fullName evidence="4">DNA methylase N-4/N-6 domain-containing protein</fullName>
    </recommendedName>
</protein>
<evidence type="ECO:0000256" key="3">
    <source>
        <dbReference type="SAM" id="MobiDB-lite"/>
    </source>
</evidence>
<sequence length="245" mass="26920">MPDVSELFPMGLSEWRGWFTAAAGLVLARCPDDGVAIFFQTDIKVDGVWVDKAYLVQKAAEQSGHELLWHKLVARVPPGVATFGKPSYHHMLCFSKGVRCHPSHSTPDILPSPGDKTWTRGMGTAACAAACRFILQQTATHTVVDPFCGHGTVLAVANALGLHAVGVELSAKRARQARVLRVDGDGMQLRKCGGSWRAGKGRDKGGMRSSRQQKEEEQETQEQQQQQQDEQPQQQHEEQRGLGRL</sequence>
<accession>A0ABY8UTM2</accession>
<keyword evidence="6" id="KW-1185">Reference proteome</keyword>
<evidence type="ECO:0000256" key="2">
    <source>
        <dbReference type="ARBA" id="ARBA00022679"/>
    </source>
</evidence>
<reference evidence="5 6" key="1">
    <citation type="submission" date="2023-05" db="EMBL/GenBank/DDBJ databases">
        <title>A 100% complete, gapless, phased diploid assembly of the Scenedesmus obliquus UTEX 3031 genome.</title>
        <authorList>
            <person name="Biondi T.C."/>
            <person name="Hanschen E.R."/>
            <person name="Kwon T."/>
            <person name="Eng W."/>
            <person name="Kruse C.P.S."/>
            <person name="Koehler S.I."/>
            <person name="Kunde Y."/>
            <person name="Gleasner C.D."/>
            <person name="You Mak K.T."/>
            <person name="Polle J."/>
            <person name="Hovde B.T."/>
            <person name="Starkenburg S.R."/>
        </authorList>
    </citation>
    <scope>NUCLEOTIDE SEQUENCE [LARGE SCALE GENOMIC DNA]</scope>
    <source>
        <strain evidence="5 6">DOE0152z</strain>
    </source>
</reference>
<dbReference type="Gene3D" id="3.40.50.150">
    <property type="entry name" value="Vaccinia Virus protein VP39"/>
    <property type="match status" value="1"/>
</dbReference>
<gene>
    <name evidence="5" type="ORF">OEZ85_000332</name>
</gene>
<proteinExistence type="predicted"/>